<sequence>MLIVGFIKTDRPEVLINPVVCKNEVEVYTWLASFFNDENFRLDSPLTQLKVNQALEEKVLIQIAIAGHDVAIVFGEQNVIKRNIERSFHTELFDYKDFMAK</sequence>
<organism evidence="1 2">
    <name type="scientific">Mucilaginibacter robiniae</name>
    <dbReference type="NCBI Taxonomy" id="2728022"/>
    <lineage>
        <taxon>Bacteria</taxon>
        <taxon>Pseudomonadati</taxon>
        <taxon>Bacteroidota</taxon>
        <taxon>Sphingobacteriia</taxon>
        <taxon>Sphingobacteriales</taxon>
        <taxon>Sphingobacteriaceae</taxon>
        <taxon>Mucilaginibacter</taxon>
    </lineage>
</organism>
<evidence type="ECO:0000313" key="1">
    <source>
        <dbReference type="EMBL" id="QJD98520.1"/>
    </source>
</evidence>
<protein>
    <submittedName>
        <fullName evidence="1">Uncharacterized protein</fullName>
    </submittedName>
</protein>
<dbReference type="KEGG" id="mrob:HH214_21425"/>
<reference evidence="1 2" key="1">
    <citation type="submission" date="2020-04" db="EMBL/GenBank/DDBJ databases">
        <title>Genome sequencing of novel species.</title>
        <authorList>
            <person name="Heo J."/>
            <person name="Kim S.-J."/>
            <person name="Kim J.-S."/>
            <person name="Hong S.-B."/>
            <person name="Kwon S.-W."/>
        </authorList>
    </citation>
    <scope>NUCLEOTIDE SEQUENCE [LARGE SCALE GENOMIC DNA]</scope>
    <source>
        <strain evidence="1 2">F39-2</strain>
        <plasmid evidence="1 2">unnamed1</plasmid>
    </source>
</reference>
<keyword evidence="2" id="KW-1185">Reference proteome</keyword>
<dbReference type="AlphaFoldDB" id="A0A7L5E5C5"/>
<proteinExistence type="predicted"/>
<gene>
    <name evidence="1" type="ORF">HH214_21425</name>
</gene>
<geneLocation type="plasmid" evidence="1 2">
    <name>unnamed1</name>
</geneLocation>
<evidence type="ECO:0000313" key="2">
    <source>
        <dbReference type="Proteomes" id="UP000503278"/>
    </source>
</evidence>
<dbReference type="EMBL" id="CP051683">
    <property type="protein sequence ID" value="QJD98520.1"/>
    <property type="molecule type" value="Genomic_DNA"/>
</dbReference>
<dbReference type="RefSeq" id="WP_169611258.1">
    <property type="nucleotide sequence ID" value="NZ_CP051683.1"/>
</dbReference>
<dbReference type="Proteomes" id="UP000503278">
    <property type="component" value="Plasmid unnamed1"/>
</dbReference>
<name>A0A7L5E5C5_9SPHI</name>
<keyword evidence="1" id="KW-0614">Plasmid</keyword>
<accession>A0A7L5E5C5</accession>